<name>A0AAW1P4V5_9CHLO</name>
<evidence type="ECO:0000256" key="1">
    <source>
        <dbReference type="SAM" id="MobiDB-lite"/>
    </source>
</evidence>
<organism evidence="2 3">
    <name type="scientific">Symbiochloris irregularis</name>
    <dbReference type="NCBI Taxonomy" id="706552"/>
    <lineage>
        <taxon>Eukaryota</taxon>
        <taxon>Viridiplantae</taxon>
        <taxon>Chlorophyta</taxon>
        <taxon>core chlorophytes</taxon>
        <taxon>Trebouxiophyceae</taxon>
        <taxon>Trebouxiales</taxon>
        <taxon>Trebouxiaceae</taxon>
        <taxon>Symbiochloris</taxon>
    </lineage>
</organism>
<dbReference type="Proteomes" id="UP001465755">
    <property type="component" value="Unassembled WGS sequence"/>
</dbReference>
<feature type="compositionally biased region" description="Gly residues" evidence="1">
    <location>
        <begin position="275"/>
        <end position="284"/>
    </location>
</feature>
<reference evidence="2 3" key="1">
    <citation type="journal article" date="2024" name="Nat. Commun.">
        <title>Phylogenomics reveals the evolutionary origins of lichenization in chlorophyte algae.</title>
        <authorList>
            <person name="Puginier C."/>
            <person name="Libourel C."/>
            <person name="Otte J."/>
            <person name="Skaloud P."/>
            <person name="Haon M."/>
            <person name="Grisel S."/>
            <person name="Petersen M."/>
            <person name="Berrin J.G."/>
            <person name="Delaux P.M."/>
            <person name="Dal Grande F."/>
            <person name="Keller J."/>
        </authorList>
    </citation>
    <scope>NUCLEOTIDE SEQUENCE [LARGE SCALE GENOMIC DNA]</scope>
    <source>
        <strain evidence="2 3">SAG 2036</strain>
    </source>
</reference>
<proteinExistence type="predicted"/>
<evidence type="ECO:0000313" key="3">
    <source>
        <dbReference type="Proteomes" id="UP001465755"/>
    </source>
</evidence>
<keyword evidence="3" id="KW-1185">Reference proteome</keyword>
<comment type="caution">
    <text evidence="2">The sequence shown here is derived from an EMBL/GenBank/DDBJ whole genome shotgun (WGS) entry which is preliminary data.</text>
</comment>
<gene>
    <name evidence="2" type="ORF">WJX73_003977</name>
</gene>
<accession>A0AAW1P4V5</accession>
<dbReference type="EMBL" id="JALJOQ010000058">
    <property type="protein sequence ID" value="KAK9803525.1"/>
    <property type="molecule type" value="Genomic_DNA"/>
</dbReference>
<dbReference type="AlphaFoldDB" id="A0AAW1P4V5"/>
<protein>
    <submittedName>
        <fullName evidence="2">Uncharacterized protein</fullName>
    </submittedName>
</protein>
<feature type="region of interest" description="Disordered" evidence="1">
    <location>
        <begin position="248"/>
        <end position="284"/>
    </location>
</feature>
<sequence>MDAGQAVSTTLSCPAGAANLSTPAPASETRRREFREPSLERLISCWMRGQPGSWRLCAACFVCCLSLDHTLFTAGESVFSVDDYYPRPWWAVDSGEIPQLANSALQLRTDTADPQAFAQDIIVGIARGQKIQTAKAIGYMINANSTYGGGCPNPAPPGAVVEKYLSATCYYIGYVMRTMTANNTTPLPVFNQTLAVDIKLANVSDQYVTSPVLQAYQRCLYGNSSLLQPPSWLGASFSDVSIDSRPNAGDDYGDVSNVPSNAGSAGSRTSISGGTVSGGLTGGG</sequence>
<evidence type="ECO:0000313" key="2">
    <source>
        <dbReference type="EMBL" id="KAK9803525.1"/>
    </source>
</evidence>